<dbReference type="Proteomes" id="UP000006706">
    <property type="component" value="Chromosome 7R"/>
</dbReference>
<accession>A2QVU8</accession>
<dbReference type="AlphaFoldDB" id="A2QVU8"/>
<proteinExistence type="predicted"/>
<sequence>MPLALIIAIRVEVCTYPR</sequence>
<dbReference type="VEuPathDB" id="FungiDB:An11g02710"/>
<name>A2QVU8_ASPNC</name>
<organism evidence="1 2">
    <name type="scientific">Aspergillus niger (strain ATCC MYA-4892 / CBS 513.88 / FGSC A1513)</name>
    <dbReference type="NCBI Taxonomy" id="425011"/>
    <lineage>
        <taxon>Eukaryota</taxon>
        <taxon>Fungi</taxon>
        <taxon>Dikarya</taxon>
        <taxon>Ascomycota</taxon>
        <taxon>Pezizomycotina</taxon>
        <taxon>Eurotiomycetes</taxon>
        <taxon>Eurotiomycetidae</taxon>
        <taxon>Eurotiales</taxon>
        <taxon>Aspergillaceae</taxon>
        <taxon>Aspergillus</taxon>
        <taxon>Aspergillus subgen. Circumdati</taxon>
    </lineage>
</organism>
<protein>
    <submittedName>
        <fullName evidence="1">Contig An11c0090, genomic contig</fullName>
    </submittedName>
</protein>
<gene>
    <name evidence="1" type="ORF">An11g02710</name>
</gene>
<keyword evidence="2" id="KW-1185">Reference proteome</keyword>
<dbReference type="EMBL" id="AM270226">
    <property type="protein sequence ID" value="CAK40613.1"/>
    <property type="molecule type" value="Genomic_DNA"/>
</dbReference>
<evidence type="ECO:0000313" key="1">
    <source>
        <dbReference type="EMBL" id="CAK40613.1"/>
    </source>
</evidence>
<evidence type="ECO:0000313" key="2">
    <source>
        <dbReference type="Proteomes" id="UP000006706"/>
    </source>
</evidence>
<reference evidence="1 2" key="1">
    <citation type="journal article" date="2007" name="Nat. Biotechnol.">
        <title>Genome sequencing and analysis of the versatile cell factory Aspergillus niger CBS 513.88.</title>
        <authorList>
            <person name="Pel H.J."/>
            <person name="de Winde J.H."/>
            <person name="Archer D.B."/>
            <person name="Dyer P.S."/>
            <person name="Hofmann G."/>
            <person name="Schaap P.J."/>
            <person name="Turner G."/>
            <person name="de Vries R.P."/>
            <person name="Albang R."/>
            <person name="Albermann K."/>
            <person name="Andersen M.R."/>
            <person name="Bendtsen J.D."/>
            <person name="Benen J.A."/>
            <person name="van den Berg M."/>
            <person name="Breestraat S."/>
            <person name="Caddick M.X."/>
            <person name="Contreras R."/>
            <person name="Cornell M."/>
            <person name="Coutinho P.M."/>
            <person name="Danchin E.G."/>
            <person name="Debets A.J."/>
            <person name="Dekker P."/>
            <person name="van Dijck P.W."/>
            <person name="van Dijk A."/>
            <person name="Dijkhuizen L."/>
            <person name="Driessen A.J."/>
            <person name="d'Enfert C."/>
            <person name="Geysens S."/>
            <person name="Goosen C."/>
            <person name="Groot G.S."/>
            <person name="de Groot P.W."/>
            <person name="Guillemette T."/>
            <person name="Henrissat B."/>
            <person name="Herweijer M."/>
            <person name="van den Hombergh J.P."/>
            <person name="van den Hondel C.A."/>
            <person name="van der Heijden R.T."/>
            <person name="van der Kaaij R.M."/>
            <person name="Klis F.M."/>
            <person name="Kools H.J."/>
            <person name="Kubicek C.P."/>
            <person name="van Kuyk P.A."/>
            <person name="Lauber J."/>
            <person name="Lu X."/>
            <person name="van der Maarel M.J."/>
            <person name="Meulenberg R."/>
            <person name="Menke H."/>
            <person name="Mortimer M.A."/>
            <person name="Nielsen J."/>
            <person name="Oliver S.G."/>
            <person name="Olsthoorn M."/>
            <person name="Pal K."/>
            <person name="van Peij N.N."/>
            <person name="Ram A.F."/>
            <person name="Rinas U."/>
            <person name="Roubos J.A."/>
            <person name="Sagt C.M."/>
            <person name="Schmoll M."/>
            <person name="Sun J."/>
            <person name="Ussery D."/>
            <person name="Varga J."/>
            <person name="Vervecken W."/>
            <person name="van de Vondervoort P.J."/>
            <person name="Wedler H."/>
            <person name="Wosten H.A."/>
            <person name="Zeng A.P."/>
            <person name="van Ooyen A.J."/>
            <person name="Visser J."/>
            <person name="Stam H."/>
        </authorList>
    </citation>
    <scope>NUCLEOTIDE SEQUENCE [LARGE SCALE GENOMIC DNA]</scope>
    <source>
        <strain evidence="2">CBS 513.88 / FGSC A1513 / ATCC MYA-4892</strain>
    </source>
</reference>
<dbReference type="HOGENOM" id="CLU_3430915_0_0_1"/>